<name>A0A0G3BSC9_9BURK</name>
<dbReference type="Proteomes" id="UP000035352">
    <property type="component" value="Chromosome"/>
</dbReference>
<dbReference type="KEGG" id="pbh:AAW51_2764"/>
<dbReference type="EMBL" id="CP011371">
    <property type="protein sequence ID" value="AKJ29455.1"/>
    <property type="molecule type" value="Genomic_DNA"/>
</dbReference>
<accession>A0A0G3BSC9</accession>
<reference evidence="1 2" key="1">
    <citation type="submission" date="2015-05" db="EMBL/GenBank/DDBJ databases">
        <authorList>
            <person name="Tang B."/>
            <person name="Yu Y."/>
        </authorList>
    </citation>
    <scope>NUCLEOTIDE SEQUENCE [LARGE SCALE GENOMIC DNA]</scope>
    <source>
        <strain evidence="1 2">DSM 7029</strain>
    </source>
</reference>
<dbReference type="AlphaFoldDB" id="A0A0G3BSC9"/>
<evidence type="ECO:0000313" key="1">
    <source>
        <dbReference type="EMBL" id="AKJ29455.1"/>
    </source>
</evidence>
<organism evidence="1 2">
    <name type="scientific">Caldimonas brevitalea</name>
    <dbReference type="NCBI Taxonomy" id="413882"/>
    <lineage>
        <taxon>Bacteria</taxon>
        <taxon>Pseudomonadati</taxon>
        <taxon>Pseudomonadota</taxon>
        <taxon>Betaproteobacteria</taxon>
        <taxon>Burkholderiales</taxon>
        <taxon>Sphaerotilaceae</taxon>
        <taxon>Caldimonas</taxon>
    </lineage>
</organism>
<dbReference type="STRING" id="413882.AAW51_2764"/>
<sequence>MRRRACALMPAFQPPLSALMPPARLRACRVAGAVGVSSGQQPDIASALTVLCAAPVLVLQQPGWLDRARRESVCVA</sequence>
<keyword evidence="2" id="KW-1185">Reference proteome</keyword>
<gene>
    <name evidence="1" type="ORF">AAW51_2764</name>
</gene>
<protein>
    <submittedName>
        <fullName evidence="1">Uncharacterized protein</fullName>
    </submittedName>
</protein>
<evidence type="ECO:0000313" key="2">
    <source>
        <dbReference type="Proteomes" id="UP000035352"/>
    </source>
</evidence>
<proteinExistence type="predicted"/>